<evidence type="ECO:0000256" key="2">
    <source>
        <dbReference type="ARBA" id="ARBA00011974"/>
    </source>
</evidence>
<dbReference type="CDD" id="cd09008">
    <property type="entry name" value="MTAN"/>
    <property type="match status" value="1"/>
</dbReference>
<dbReference type="GO" id="GO:0009164">
    <property type="term" value="P:nucleoside catabolic process"/>
    <property type="evidence" value="ECO:0007669"/>
    <property type="project" value="InterPro"/>
</dbReference>
<dbReference type="PANTHER" id="PTHR46832:SF1">
    <property type="entry name" value="5'-METHYLTHIOADENOSINE_S-ADENOSYLHOMOCYSTEINE NUCLEOSIDASE"/>
    <property type="match status" value="1"/>
</dbReference>
<reference evidence="7 9" key="1">
    <citation type="submission" date="2015-09" db="EMBL/GenBank/DDBJ databases">
        <authorList>
            <consortium name="Pathogen Informatics"/>
        </authorList>
    </citation>
    <scope>NUCLEOTIDE SEQUENCE [LARGE SCALE GENOMIC DNA]</scope>
    <source>
        <strain evidence="7 9">2789STDY5608849</strain>
    </source>
</reference>
<dbReference type="Proteomes" id="UP000095706">
    <property type="component" value="Unassembled WGS sequence"/>
</dbReference>
<dbReference type="GO" id="GO:0019509">
    <property type="term" value="P:L-methionine salvage from methylthioadenosine"/>
    <property type="evidence" value="ECO:0007669"/>
    <property type="project" value="UniProtKB-UniPathway"/>
</dbReference>
<gene>
    <name evidence="7" type="primary">mtnN</name>
    <name evidence="7" type="ORF">ERS852406_00867</name>
    <name evidence="8" type="ORF">JTJ23_04865</name>
</gene>
<evidence type="ECO:0000256" key="3">
    <source>
        <dbReference type="ARBA" id="ARBA00022605"/>
    </source>
</evidence>
<proteinExistence type="predicted"/>
<protein>
    <recommendedName>
        <fullName evidence="2">adenosylhomocysteine nucleosidase</fullName>
        <ecNumber evidence="2">3.2.2.9</ecNumber>
    </recommendedName>
</protein>
<dbReference type="InterPro" id="IPR000845">
    <property type="entry name" value="Nucleoside_phosphorylase_d"/>
</dbReference>
<accession>A0A174AQQ7</accession>
<dbReference type="PANTHER" id="PTHR46832">
    <property type="entry name" value="5'-METHYLTHIOADENOSINE/S-ADENOSYLHOMOCYSTEINE NUCLEOSIDASE"/>
    <property type="match status" value="1"/>
</dbReference>
<dbReference type="InterPro" id="IPR010049">
    <property type="entry name" value="MTA_SAH_Nsdase"/>
</dbReference>
<dbReference type="Proteomes" id="UP000737612">
    <property type="component" value="Unassembled WGS sequence"/>
</dbReference>
<reference evidence="8" key="2">
    <citation type="submission" date="2021-02" db="EMBL/GenBank/DDBJ databases">
        <title>Metagenome-assembled genomes from human diarrheal sample B26.</title>
        <authorList>
            <person name="Ateba T.P."/>
            <person name="Alayande K.A."/>
            <person name="Mwanza M."/>
        </authorList>
    </citation>
    <scope>NUCLEOTIDE SEQUENCE</scope>
    <source>
        <strain evidence="8">06WH</strain>
    </source>
</reference>
<keyword evidence="7" id="KW-0326">Glycosidase</keyword>
<dbReference type="InterPro" id="IPR035994">
    <property type="entry name" value="Nucleoside_phosphorylase_sf"/>
</dbReference>
<dbReference type="EMBL" id="CYYV01000004">
    <property type="protein sequence ID" value="CUN89870.1"/>
    <property type="molecule type" value="Genomic_DNA"/>
</dbReference>
<sequence>MKLIGIIGAMEVEVASLKEMMTDVTIRTKASMEFNHGYLNGKEVVVVRSGIGKVNAGICTQILVDDYGVDCVINTGIAGSLRNEINIGDIVISTDAVQHDMDVRIFGYPLGEIPQMGVLSFQADEHLAEVAEEVCKEVNPEIQVFRGRVVSGDQFISSKEVKNHLIEEFNGSCAEMEGAAIAQGAYLNKIPYVVLRAISDKADDSATMDYPTFESEAARHCVNLLQEMVKRL</sequence>
<comment type="pathway">
    <text evidence="1">Amino-acid biosynthesis; L-methionine biosynthesis via salvage pathway; S-methyl-5-thio-alpha-D-ribose 1-phosphate from S-methyl-5'-thioadenosine (hydrolase route): step 1/2.</text>
</comment>
<evidence type="ECO:0000256" key="1">
    <source>
        <dbReference type="ARBA" id="ARBA00004945"/>
    </source>
</evidence>
<keyword evidence="5" id="KW-0486">Methionine biosynthesis</keyword>
<dbReference type="AlphaFoldDB" id="A0A174AQQ7"/>
<dbReference type="Pfam" id="PF01048">
    <property type="entry name" value="PNP_UDP_1"/>
    <property type="match status" value="1"/>
</dbReference>
<dbReference type="UniPathway" id="UPA00904">
    <property type="reaction ID" value="UER00871"/>
</dbReference>
<dbReference type="EC" id="3.2.2.9" evidence="2"/>
<evidence type="ECO:0000256" key="5">
    <source>
        <dbReference type="ARBA" id="ARBA00023167"/>
    </source>
</evidence>
<dbReference type="NCBIfam" id="TIGR01704">
    <property type="entry name" value="MTA_SAH-Nsdase"/>
    <property type="match status" value="1"/>
</dbReference>
<keyword evidence="3" id="KW-0028">Amino-acid biosynthesis</keyword>
<keyword evidence="4 7" id="KW-0378">Hydrolase</keyword>
<dbReference type="GO" id="GO:0008782">
    <property type="term" value="F:adenosylhomocysteine nucleosidase activity"/>
    <property type="evidence" value="ECO:0007669"/>
    <property type="project" value="UniProtKB-EC"/>
</dbReference>
<dbReference type="GO" id="GO:0005829">
    <property type="term" value="C:cytosol"/>
    <property type="evidence" value="ECO:0007669"/>
    <property type="project" value="TreeGrafter"/>
</dbReference>
<dbReference type="GeneID" id="79857144"/>
<dbReference type="RefSeq" id="WP_055226889.1">
    <property type="nucleotide sequence ID" value="NZ_CYYV01000004.1"/>
</dbReference>
<dbReference type="EMBL" id="JAFHBD010000015">
    <property type="protein sequence ID" value="MBN2952926.1"/>
    <property type="molecule type" value="Genomic_DNA"/>
</dbReference>
<dbReference type="SUPFAM" id="SSF53167">
    <property type="entry name" value="Purine and uridine phosphorylases"/>
    <property type="match status" value="1"/>
</dbReference>
<feature type="domain" description="Nucleoside phosphorylase" evidence="6">
    <location>
        <begin position="4"/>
        <end position="229"/>
    </location>
</feature>
<evidence type="ECO:0000256" key="4">
    <source>
        <dbReference type="ARBA" id="ARBA00022801"/>
    </source>
</evidence>
<name>A0A174AQQ7_9FIRM</name>
<dbReference type="GO" id="GO:0019284">
    <property type="term" value="P:L-methionine salvage from S-adenosylmethionine"/>
    <property type="evidence" value="ECO:0007669"/>
    <property type="project" value="TreeGrafter"/>
</dbReference>
<organism evidence="7 9">
    <name type="scientific">Fusicatenibacter saccharivorans</name>
    <dbReference type="NCBI Taxonomy" id="1150298"/>
    <lineage>
        <taxon>Bacteria</taxon>
        <taxon>Bacillati</taxon>
        <taxon>Bacillota</taxon>
        <taxon>Clostridia</taxon>
        <taxon>Lachnospirales</taxon>
        <taxon>Lachnospiraceae</taxon>
        <taxon>Fusicatenibacter</taxon>
    </lineage>
</organism>
<evidence type="ECO:0000259" key="6">
    <source>
        <dbReference type="Pfam" id="PF01048"/>
    </source>
</evidence>
<dbReference type="GO" id="GO:0008930">
    <property type="term" value="F:methylthioadenosine nucleosidase activity"/>
    <property type="evidence" value="ECO:0007669"/>
    <property type="project" value="InterPro"/>
</dbReference>
<dbReference type="Gene3D" id="3.40.50.1580">
    <property type="entry name" value="Nucleoside phosphorylase domain"/>
    <property type="match status" value="1"/>
</dbReference>
<evidence type="ECO:0000313" key="8">
    <source>
        <dbReference type="EMBL" id="MBN2952926.1"/>
    </source>
</evidence>
<evidence type="ECO:0000313" key="7">
    <source>
        <dbReference type="EMBL" id="CUN89870.1"/>
    </source>
</evidence>
<dbReference type="NCBIfam" id="NF004079">
    <property type="entry name" value="PRK05584.1"/>
    <property type="match status" value="1"/>
</dbReference>
<evidence type="ECO:0000313" key="9">
    <source>
        <dbReference type="Proteomes" id="UP000095706"/>
    </source>
</evidence>